<dbReference type="PANTHER" id="PTHR43537">
    <property type="entry name" value="TRANSCRIPTIONAL REGULATOR, GNTR FAMILY"/>
    <property type="match status" value="1"/>
</dbReference>
<name>A0A6I4MF49_9ACTN</name>
<dbReference type="GO" id="GO:0003677">
    <property type="term" value="F:DNA binding"/>
    <property type="evidence" value="ECO:0007669"/>
    <property type="project" value="UniProtKB-KW"/>
</dbReference>
<dbReference type="InterPro" id="IPR036390">
    <property type="entry name" value="WH_DNA-bd_sf"/>
</dbReference>
<evidence type="ECO:0000256" key="1">
    <source>
        <dbReference type="ARBA" id="ARBA00023015"/>
    </source>
</evidence>
<evidence type="ECO:0000256" key="2">
    <source>
        <dbReference type="ARBA" id="ARBA00023125"/>
    </source>
</evidence>
<dbReference type="SMART" id="SM00345">
    <property type="entry name" value="HTH_GNTR"/>
    <property type="match status" value="1"/>
</dbReference>
<evidence type="ECO:0000256" key="3">
    <source>
        <dbReference type="ARBA" id="ARBA00023163"/>
    </source>
</evidence>
<gene>
    <name evidence="5" type="ORF">F8568_024585</name>
</gene>
<protein>
    <submittedName>
        <fullName evidence="5">GntR family transcriptional regulator</fullName>
    </submittedName>
</protein>
<evidence type="ECO:0000313" key="5">
    <source>
        <dbReference type="EMBL" id="MWA03500.1"/>
    </source>
</evidence>
<dbReference type="Proteomes" id="UP000462055">
    <property type="component" value="Unassembled WGS sequence"/>
</dbReference>
<dbReference type="Pfam" id="PF07729">
    <property type="entry name" value="FCD"/>
    <property type="match status" value="1"/>
</dbReference>
<dbReference type="InterPro" id="IPR036388">
    <property type="entry name" value="WH-like_DNA-bd_sf"/>
</dbReference>
<dbReference type="Gene3D" id="1.20.120.530">
    <property type="entry name" value="GntR ligand-binding domain-like"/>
    <property type="match status" value="1"/>
</dbReference>
<dbReference type="AlphaFoldDB" id="A0A6I4MF49"/>
<dbReference type="InterPro" id="IPR011711">
    <property type="entry name" value="GntR_C"/>
</dbReference>
<dbReference type="GO" id="GO:0003700">
    <property type="term" value="F:DNA-binding transcription factor activity"/>
    <property type="evidence" value="ECO:0007669"/>
    <property type="project" value="InterPro"/>
</dbReference>
<evidence type="ECO:0000313" key="6">
    <source>
        <dbReference type="Proteomes" id="UP000462055"/>
    </source>
</evidence>
<sequence>MPQGDTPPATSLFRPARPRRAFDEIIGQIRALIENGELKPGDRLPSERVLAEQFAVSRNTVREALRMLEISGLVLLKRGATGGAFISRADSSVVTSSLTDALRLTDFSLADVTDATRRISTVVAVAACETITDENLAELEANVAEAAKLVEAGEWERKAEVNLEFQRLLARATGNPVLVIIMDSLLGVLREVIRNVGPRQDDFTLRSRRRLLKHLAARDADGAAAEIEHYLDRLHALWLDGSPAEPEPSGERDGAAD</sequence>
<dbReference type="EMBL" id="WBMS02000020">
    <property type="protein sequence ID" value="MWA03500.1"/>
    <property type="molecule type" value="Genomic_DNA"/>
</dbReference>
<dbReference type="Pfam" id="PF00392">
    <property type="entry name" value="GntR"/>
    <property type="match status" value="1"/>
</dbReference>
<dbReference type="SUPFAM" id="SSF46785">
    <property type="entry name" value="Winged helix' DNA-binding domain"/>
    <property type="match status" value="1"/>
</dbReference>
<dbReference type="InterPro" id="IPR008920">
    <property type="entry name" value="TF_FadR/GntR_C"/>
</dbReference>
<keyword evidence="3" id="KW-0804">Transcription</keyword>
<dbReference type="Gene3D" id="1.10.10.10">
    <property type="entry name" value="Winged helix-like DNA-binding domain superfamily/Winged helix DNA-binding domain"/>
    <property type="match status" value="1"/>
</dbReference>
<proteinExistence type="predicted"/>
<dbReference type="PRINTS" id="PR00035">
    <property type="entry name" value="HTHGNTR"/>
</dbReference>
<reference evidence="5" key="1">
    <citation type="submission" date="2019-12" db="EMBL/GenBank/DDBJ databases">
        <title>Actinomadura physcomitrii sp. nov., a novel actinomycete isolated from moss [Physcomitrium sphaericum (Ludw) Fuernr].</title>
        <authorList>
            <person name="Zhuang X."/>
        </authorList>
    </citation>
    <scope>NUCLEOTIDE SEQUENCE [LARGE SCALE GENOMIC DNA]</scope>
    <source>
        <strain evidence="5">LD22</strain>
    </source>
</reference>
<dbReference type="PROSITE" id="PS50949">
    <property type="entry name" value="HTH_GNTR"/>
    <property type="match status" value="1"/>
</dbReference>
<feature type="domain" description="HTH gntR-type" evidence="4">
    <location>
        <begin position="19"/>
        <end position="89"/>
    </location>
</feature>
<dbReference type="InterPro" id="IPR000524">
    <property type="entry name" value="Tscrpt_reg_HTH_GntR"/>
</dbReference>
<keyword evidence="6" id="KW-1185">Reference proteome</keyword>
<dbReference type="PANTHER" id="PTHR43537:SF5">
    <property type="entry name" value="UXU OPERON TRANSCRIPTIONAL REGULATOR"/>
    <property type="match status" value="1"/>
</dbReference>
<dbReference type="SUPFAM" id="SSF48008">
    <property type="entry name" value="GntR ligand-binding domain-like"/>
    <property type="match status" value="1"/>
</dbReference>
<dbReference type="CDD" id="cd07377">
    <property type="entry name" value="WHTH_GntR"/>
    <property type="match status" value="1"/>
</dbReference>
<accession>A0A6I4MF49</accession>
<dbReference type="SMART" id="SM00895">
    <property type="entry name" value="FCD"/>
    <property type="match status" value="1"/>
</dbReference>
<organism evidence="5 6">
    <name type="scientific">Actinomadura physcomitrii</name>
    <dbReference type="NCBI Taxonomy" id="2650748"/>
    <lineage>
        <taxon>Bacteria</taxon>
        <taxon>Bacillati</taxon>
        <taxon>Actinomycetota</taxon>
        <taxon>Actinomycetes</taxon>
        <taxon>Streptosporangiales</taxon>
        <taxon>Thermomonosporaceae</taxon>
        <taxon>Actinomadura</taxon>
    </lineage>
</organism>
<keyword evidence="1" id="KW-0805">Transcription regulation</keyword>
<dbReference type="RefSeq" id="WP_151596045.1">
    <property type="nucleotide sequence ID" value="NZ_WBMS02000020.1"/>
</dbReference>
<keyword evidence="2" id="KW-0238">DNA-binding</keyword>
<comment type="caution">
    <text evidence="5">The sequence shown here is derived from an EMBL/GenBank/DDBJ whole genome shotgun (WGS) entry which is preliminary data.</text>
</comment>
<evidence type="ECO:0000259" key="4">
    <source>
        <dbReference type="PROSITE" id="PS50949"/>
    </source>
</evidence>